<dbReference type="AlphaFoldDB" id="A0A3D8RJ31"/>
<comment type="caution">
    <text evidence="1">The sequence shown here is derived from an EMBL/GenBank/DDBJ whole genome shotgun (WGS) entry which is preliminary data.</text>
</comment>
<gene>
    <name evidence="1" type="ORF">BP5796_07293</name>
</gene>
<keyword evidence="2" id="KW-1185">Reference proteome</keyword>
<evidence type="ECO:0000313" key="1">
    <source>
        <dbReference type="EMBL" id="RDW73851.1"/>
    </source>
</evidence>
<accession>A0A3D8RJ31</accession>
<protein>
    <submittedName>
        <fullName evidence="1">Uncharacterized protein</fullName>
    </submittedName>
</protein>
<organism evidence="1 2">
    <name type="scientific">Coleophoma crateriformis</name>
    <dbReference type="NCBI Taxonomy" id="565419"/>
    <lineage>
        <taxon>Eukaryota</taxon>
        <taxon>Fungi</taxon>
        <taxon>Dikarya</taxon>
        <taxon>Ascomycota</taxon>
        <taxon>Pezizomycotina</taxon>
        <taxon>Leotiomycetes</taxon>
        <taxon>Helotiales</taxon>
        <taxon>Dermateaceae</taxon>
        <taxon>Coleophoma</taxon>
    </lineage>
</organism>
<evidence type="ECO:0000313" key="2">
    <source>
        <dbReference type="Proteomes" id="UP000256328"/>
    </source>
</evidence>
<name>A0A3D8RJ31_9HELO</name>
<proteinExistence type="predicted"/>
<sequence>MEVNERVALACDLATEGAVGRDHLSRGHGKQALLPSTMALVRTFTRRAKMGRSRASADGRAALEQAVPARDAPRPLHLPMPPRAESCALAKDAPTSWAQAGGGSGIRIAAATRRGGIQYPVVGTRARGGVGDRQAPLPSHRILRLILALADEGQHAKLLDLENKHQASLPRHHAKLLDLENKHQASLPRPHPKLLPDKLPRNCPRNTERLRCTSFADHNPPAPPAKPSWVVRAQPSLGTSDSIGLIGLPLMVW</sequence>
<dbReference type="EMBL" id="PDLN01000010">
    <property type="protein sequence ID" value="RDW73851.1"/>
    <property type="molecule type" value="Genomic_DNA"/>
</dbReference>
<reference evidence="1 2" key="1">
    <citation type="journal article" date="2018" name="IMA Fungus">
        <title>IMA Genome-F 9: Draft genome sequence of Annulohypoxylon stygium, Aspergillus mulundensis, Berkeleyomyces basicola (syn. Thielaviopsis basicola), Ceratocystis smalleyi, two Cercospora beticola strains, Coleophoma cylindrospora, Fusarium fracticaudum, Phialophora cf. hyalina, and Morchella septimelata.</title>
        <authorList>
            <person name="Wingfield B.D."/>
            <person name="Bills G.F."/>
            <person name="Dong Y."/>
            <person name="Huang W."/>
            <person name="Nel W.J."/>
            <person name="Swalarsk-Parry B.S."/>
            <person name="Vaghefi N."/>
            <person name="Wilken P.M."/>
            <person name="An Z."/>
            <person name="de Beer Z.W."/>
            <person name="De Vos L."/>
            <person name="Chen L."/>
            <person name="Duong T.A."/>
            <person name="Gao Y."/>
            <person name="Hammerbacher A."/>
            <person name="Kikkert J.R."/>
            <person name="Li Y."/>
            <person name="Li H."/>
            <person name="Li K."/>
            <person name="Li Q."/>
            <person name="Liu X."/>
            <person name="Ma X."/>
            <person name="Naidoo K."/>
            <person name="Pethybridge S.J."/>
            <person name="Sun J."/>
            <person name="Steenkamp E.T."/>
            <person name="van der Nest M.A."/>
            <person name="van Wyk S."/>
            <person name="Wingfield M.J."/>
            <person name="Xiong C."/>
            <person name="Yue Q."/>
            <person name="Zhang X."/>
        </authorList>
    </citation>
    <scope>NUCLEOTIDE SEQUENCE [LARGE SCALE GENOMIC DNA]</scope>
    <source>
        <strain evidence="1 2">BP5796</strain>
    </source>
</reference>
<dbReference type="Proteomes" id="UP000256328">
    <property type="component" value="Unassembled WGS sequence"/>
</dbReference>